<reference evidence="1 2" key="1">
    <citation type="journal article" date="2019" name="Commun. Biol.">
        <title>The bagworm genome reveals a unique fibroin gene that provides high tensile strength.</title>
        <authorList>
            <person name="Kono N."/>
            <person name="Nakamura H."/>
            <person name="Ohtoshi R."/>
            <person name="Tomita M."/>
            <person name="Numata K."/>
            <person name="Arakawa K."/>
        </authorList>
    </citation>
    <scope>NUCLEOTIDE SEQUENCE [LARGE SCALE GENOMIC DNA]</scope>
</reference>
<evidence type="ECO:0000313" key="1">
    <source>
        <dbReference type="EMBL" id="GBP96968.1"/>
    </source>
</evidence>
<protein>
    <submittedName>
        <fullName evidence="1">Uncharacterized protein</fullName>
    </submittedName>
</protein>
<comment type="caution">
    <text evidence="1">The sequence shown here is derived from an EMBL/GenBank/DDBJ whole genome shotgun (WGS) entry which is preliminary data.</text>
</comment>
<proteinExistence type="predicted"/>
<dbReference type="EMBL" id="BGZK01002854">
    <property type="protein sequence ID" value="GBP96968.1"/>
    <property type="molecule type" value="Genomic_DNA"/>
</dbReference>
<evidence type="ECO:0000313" key="2">
    <source>
        <dbReference type="Proteomes" id="UP000299102"/>
    </source>
</evidence>
<organism evidence="1 2">
    <name type="scientific">Eumeta variegata</name>
    <name type="common">Bagworm moth</name>
    <name type="synonym">Eumeta japonica</name>
    <dbReference type="NCBI Taxonomy" id="151549"/>
    <lineage>
        <taxon>Eukaryota</taxon>
        <taxon>Metazoa</taxon>
        <taxon>Ecdysozoa</taxon>
        <taxon>Arthropoda</taxon>
        <taxon>Hexapoda</taxon>
        <taxon>Insecta</taxon>
        <taxon>Pterygota</taxon>
        <taxon>Neoptera</taxon>
        <taxon>Endopterygota</taxon>
        <taxon>Lepidoptera</taxon>
        <taxon>Glossata</taxon>
        <taxon>Ditrysia</taxon>
        <taxon>Tineoidea</taxon>
        <taxon>Psychidae</taxon>
        <taxon>Oiketicinae</taxon>
        <taxon>Eumeta</taxon>
    </lineage>
</organism>
<dbReference type="AlphaFoldDB" id="A0A4C2AA19"/>
<accession>A0A4C2AA19</accession>
<name>A0A4C2AA19_EUMVA</name>
<keyword evidence="2" id="KW-1185">Reference proteome</keyword>
<gene>
    <name evidence="1" type="ORF">EVAR_89908_1</name>
</gene>
<dbReference type="OrthoDB" id="7378923at2759"/>
<sequence>MVGECAIAMERYKSGATTHGSYTTLLGRTTFRHLLPSGRRACSSLALSVLVNPDHVVPTFSCDPGIIPNFDPNHALYYNPVVFLVSSIPISLPVTVPTNGQTFAAEGNLIPDARYWVKLSEYVKHARRTNRRTSCLLLKLLRFLRLRRGTPKHLPLMIMGDVFVELARGGCHISSGLCNWSDLSIQTRIINGRMWPESRNVQSAGVQNVAMEILGYLITLAFLRCRREEDHSDFALEHRPSENVWDGAYDKLMAGNKDISAYCYIVPAKRTNTRCTRP</sequence>
<dbReference type="Proteomes" id="UP000299102">
    <property type="component" value="Unassembled WGS sequence"/>
</dbReference>